<dbReference type="EMBL" id="VYDA01000348">
    <property type="protein sequence ID" value="MYH61958.1"/>
    <property type="molecule type" value="Genomic_DNA"/>
</dbReference>
<dbReference type="GO" id="GO:0036440">
    <property type="term" value="F:citrate synthase activity"/>
    <property type="evidence" value="ECO:0007669"/>
    <property type="project" value="UniProtKB-EC"/>
</dbReference>
<dbReference type="GO" id="GO:0005737">
    <property type="term" value="C:cytoplasm"/>
    <property type="evidence" value="ECO:0007669"/>
    <property type="project" value="InterPro"/>
</dbReference>
<organism evidence="11">
    <name type="scientific">Caldilineaceae bacterium SB0675_bin_29</name>
    <dbReference type="NCBI Taxonomy" id="2605266"/>
    <lineage>
        <taxon>Bacteria</taxon>
        <taxon>Bacillati</taxon>
        <taxon>Chloroflexota</taxon>
        <taxon>Caldilineae</taxon>
        <taxon>Caldilineales</taxon>
        <taxon>Caldilineaceae</taxon>
    </lineage>
</organism>
<dbReference type="InterPro" id="IPR036969">
    <property type="entry name" value="Citrate_synthase_sf"/>
</dbReference>
<dbReference type="Gene3D" id="1.10.580.10">
    <property type="entry name" value="Citrate Synthase, domain 1"/>
    <property type="match status" value="1"/>
</dbReference>
<dbReference type="NCBIfam" id="TIGR01798">
    <property type="entry name" value="cit_synth_I"/>
    <property type="match status" value="1"/>
</dbReference>
<keyword evidence="4 7" id="KW-0808">Transferase</keyword>
<comment type="similarity">
    <text evidence="2 7 10">Belongs to the citrate synthase family.</text>
</comment>
<dbReference type="InterPro" id="IPR016142">
    <property type="entry name" value="Citrate_synth-like_lrg_a-sub"/>
</dbReference>
<dbReference type="InterPro" id="IPR019810">
    <property type="entry name" value="Citrate_synthase_AS"/>
</dbReference>
<evidence type="ECO:0000256" key="10">
    <source>
        <dbReference type="RuleBase" id="RU003406"/>
    </source>
</evidence>
<dbReference type="PANTHER" id="PTHR42871:SF1">
    <property type="entry name" value="CITRATE SYNTHASE"/>
    <property type="match status" value="1"/>
</dbReference>
<keyword evidence="11" id="KW-0012">Acyltransferase</keyword>
<keyword evidence="3 9" id="KW-0816">Tricarboxylic acid cycle</keyword>
<proteinExistence type="inferred from homology"/>
<evidence type="ECO:0000256" key="9">
    <source>
        <dbReference type="RuleBase" id="RU003370"/>
    </source>
</evidence>
<sequence>MSEQTLTITDNRTGQTVELPIENDTIPAIGLRQLKVQADDFGMMVYDPGYTNTASCKSRVTFVDGDRGILRYRGYPIEQLAEKSTFLEVAHLLLFGELPTASKLTDWNARVIAQTEIDQGLKALLKTFHADAHPMGILVSTVGAMSALYPDSKQVHDGQSRMQQAVRLLGQLPTAVAFAYRNRLGLPPTDPDGAPGYSDNFLHMMGLSGDGEVDPVLARAMDVLFILHADHEQNCSTSALRNIASSDADPYCAIAGAIGALYGPLHGGANEAVLRMLAEIGSTKNIPAFLDRVKNREVRLMGFGHRVYKNYDPRAQIVKKIAYEVFAVTGTNPLIDIAVELEGTALEDDYFVSRRLYPNVDFYSGIIYQAMGFPVEIFPVLFALGRAPGWLAQWMELMSDAEQRIARPRQIYLGEAERPYLSMEERGK</sequence>
<feature type="active site" evidence="8">
    <location>
        <position position="305"/>
    </location>
</feature>
<dbReference type="AlphaFoldDB" id="A0A6B1G0V6"/>
<dbReference type="GO" id="GO:0006099">
    <property type="term" value="P:tricarboxylic acid cycle"/>
    <property type="evidence" value="ECO:0007669"/>
    <property type="project" value="UniProtKB-UniRule"/>
</dbReference>
<evidence type="ECO:0000256" key="1">
    <source>
        <dbReference type="ARBA" id="ARBA00004751"/>
    </source>
</evidence>
<dbReference type="InterPro" id="IPR024176">
    <property type="entry name" value="Citrate_synthase_bac-typ"/>
</dbReference>
<dbReference type="InterPro" id="IPR002020">
    <property type="entry name" value="Citrate_synthase"/>
</dbReference>
<accession>A0A6B1G0V6</accession>
<dbReference type="InterPro" id="IPR010953">
    <property type="entry name" value="Citrate_synthase_typ-I"/>
</dbReference>
<dbReference type="InterPro" id="IPR016143">
    <property type="entry name" value="Citrate_synth-like_sm_a-sub"/>
</dbReference>
<evidence type="ECO:0000256" key="7">
    <source>
        <dbReference type="PIRNR" id="PIRNR001369"/>
    </source>
</evidence>
<comment type="pathway">
    <text evidence="1 9">Carbohydrate metabolism; tricarboxylic acid cycle; isocitrate from oxaloacetate: step 1/2.</text>
</comment>
<gene>
    <name evidence="11" type="ORF">F4148_09420</name>
</gene>
<evidence type="ECO:0000256" key="5">
    <source>
        <dbReference type="ARBA" id="ARBA00049288"/>
    </source>
</evidence>
<dbReference type="PRINTS" id="PR00143">
    <property type="entry name" value="CITRTSNTHASE"/>
</dbReference>
<dbReference type="PROSITE" id="PS00480">
    <property type="entry name" value="CITRATE_SYNTHASE"/>
    <property type="match status" value="1"/>
</dbReference>
<evidence type="ECO:0000256" key="8">
    <source>
        <dbReference type="PIRSR" id="PIRSR001369-1"/>
    </source>
</evidence>
<name>A0A6B1G0V6_9CHLR</name>
<dbReference type="PANTHER" id="PTHR42871">
    <property type="entry name" value="CITRATE SYNTHASE"/>
    <property type="match status" value="1"/>
</dbReference>
<dbReference type="Pfam" id="PF00285">
    <property type="entry name" value="Citrate_synt"/>
    <property type="match status" value="1"/>
</dbReference>
<dbReference type="UniPathway" id="UPA00223">
    <property type="reaction ID" value="UER00717"/>
</dbReference>
<dbReference type="FunFam" id="1.10.230.10:FF:000002">
    <property type="entry name" value="Citrate synthase"/>
    <property type="match status" value="1"/>
</dbReference>
<dbReference type="NCBIfam" id="NF004126">
    <property type="entry name" value="PRK05614.1"/>
    <property type="match status" value="1"/>
</dbReference>
<dbReference type="SUPFAM" id="SSF48256">
    <property type="entry name" value="Citrate synthase"/>
    <property type="match status" value="1"/>
</dbReference>
<comment type="caution">
    <text evidence="11">The sequence shown here is derived from an EMBL/GenBank/DDBJ whole genome shotgun (WGS) entry which is preliminary data.</text>
</comment>
<evidence type="ECO:0000256" key="2">
    <source>
        <dbReference type="ARBA" id="ARBA00010566"/>
    </source>
</evidence>
<evidence type="ECO:0000256" key="6">
    <source>
        <dbReference type="NCBIfam" id="TIGR01798"/>
    </source>
</evidence>
<dbReference type="Gene3D" id="1.10.230.10">
    <property type="entry name" value="Cytochrome P450-Terp, domain 2"/>
    <property type="match status" value="1"/>
</dbReference>
<evidence type="ECO:0000256" key="3">
    <source>
        <dbReference type="ARBA" id="ARBA00022532"/>
    </source>
</evidence>
<evidence type="ECO:0000313" key="11">
    <source>
        <dbReference type="EMBL" id="MYH61958.1"/>
    </source>
</evidence>
<reference evidence="11" key="1">
    <citation type="submission" date="2019-09" db="EMBL/GenBank/DDBJ databases">
        <title>Characterisation of the sponge microbiome using genome-centric metagenomics.</title>
        <authorList>
            <person name="Engelberts J.P."/>
            <person name="Robbins S.J."/>
            <person name="De Goeij J.M."/>
            <person name="Aranda M."/>
            <person name="Bell S.C."/>
            <person name="Webster N.S."/>
        </authorList>
    </citation>
    <scope>NUCLEOTIDE SEQUENCE</scope>
    <source>
        <strain evidence="11">SB0675_bin_29</strain>
    </source>
</reference>
<feature type="active site" evidence="8">
    <location>
        <position position="361"/>
    </location>
</feature>
<comment type="catalytic activity">
    <reaction evidence="5 9">
        <text>oxaloacetate + acetyl-CoA + H2O = citrate + CoA + H(+)</text>
        <dbReference type="Rhea" id="RHEA:16845"/>
        <dbReference type="ChEBI" id="CHEBI:15377"/>
        <dbReference type="ChEBI" id="CHEBI:15378"/>
        <dbReference type="ChEBI" id="CHEBI:16452"/>
        <dbReference type="ChEBI" id="CHEBI:16947"/>
        <dbReference type="ChEBI" id="CHEBI:57287"/>
        <dbReference type="ChEBI" id="CHEBI:57288"/>
        <dbReference type="EC" id="2.3.3.16"/>
    </reaction>
</comment>
<protein>
    <recommendedName>
        <fullName evidence="6 7">Citrate synthase</fullName>
    </recommendedName>
</protein>
<evidence type="ECO:0000256" key="4">
    <source>
        <dbReference type="ARBA" id="ARBA00022679"/>
    </source>
</evidence>
<dbReference type="PIRSF" id="PIRSF001369">
    <property type="entry name" value="Citrate_synth"/>
    <property type="match status" value="1"/>
</dbReference>